<evidence type="ECO:0000256" key="3">
    <source>
        <dbReference type="ARBA" id="ARBA00022519"/>
    </source>
</evidence>
<reference evidence="7" key="1">
    <citation type="submission" date="2018-06" db="EMBL/GenBank/DDBJ databases">
        <authorList>
            <person name="Zhirakovskaya E."/>
        </authorList>
    </citation>
    <scope>NUCLEOTIDE SEQUENCE</scope>
</reference>
<comment type="subcellular location">
    <subcellularLocation>
        <location evidence="1">Cell inner membrane</location>
    </subcellularLocation>
</comment>
<dbReference type="GO" id="GO:0005886">
    <property type="term" value="C:plasma membrane"/>
    <property type="evidence" value="ECO:0007669"/>
    <property type="project" value="UniProtKB-SubCell"/>
</dbReference>
<name>A0A3B0W4S7_9ZZZZ</name>
<keyword evidence="2" id="KW-1003">Cell membrane</keyword>
<dbReference type="AlphaFoldDB" id="A0A3B0W4S7"/>
<keyword evidence="5" id="KW-0472">Membrane</keyword>
<evidence type="ECO:0000256" key="1">
    <source>
        <dbReference type="ARBA" id="ARBA00004533"/>
    </source>
</evidence>
<dbReference type="Pfam" id="PF03279">
    <property type="entry name" value="Lip_A_acyltrans"/>
    <property type="match status" value="1"/>
</dbReference>
<evidence type="ECO:0000256" key="2">
    <source>
        <dbReference type="ARBA" id="ARBA00022475"/>
    </source>
</evidence>
<dbReference type="EMBL" id="UOFA01000345">
    <property type="protein sequence ID" value="VAW47450.1"/>
    <property type="molecule type" value="Genomic_DNA"/>
</dbReference>
<dbReference type="GO" id="GO:0008610">
    <property type="term" value="P:lipid biosynthetic process"/>
    <property type="evidence" value="ECO:0007669"/>
    <property type="project" value="UniProtKB-ARBA"/>
</dbReference>
<sequence length="298" mass="34476">MSYSKKRTDFQVAIAKWLARRKLSTQMRIGRLLGRLFYYLPNKRKTIARINIGLCFPQHSKQQTNKLLKQNLLSTGQGVIEMMAALWTAEDNVQDRFEVIGMQHLIDVMQSGQGCLMLSCHTTSIEWGIRGLNNHLKKLNRPVGHMLARQHNNKLLEAHLEQARLSFVEKLIDKKNVRSLLASIKSGHPVYYAPDQNFSYKVKFADFFGRPAATTTGTQKLAQKGVKVIPWFCFRTGPCQWRIEILPEMNQLAGLDEVTASTQINQLFEQQIKKHPEQYLWVHRRFKNQPEGLENPYQ</sequence>
<keyword evidence="6 7" id="KW-0012">Acyltransferase</keyword>
<dbReference type="InterPro" id="IPR004960">
    <property type="entry name" value="LipA_acyltrans"/>
</dbReference>
<protein>
    <submittedName>
        <fullName evidence="7">Lipid A biosynthesis lauroyl acyltransferase</fullName>
        <ecNumber evidence="7">2.3.1.-</ecNumber>
    </submittedName>
</protein>
<dbReference type="CDD" id="cd07984">
    <property type="entry name" value="LPLAT_LABLAT-like"/>
    <property type="match status" value="1"/>
</dbReference>
<dbReference type="PIRSF" id="PIRSF026649">
    <property type="entry name" value="MsbB"/>
    <property type="match status" value="1"/>
</dbReference>
<dbReference type="PANTHER" id="PTHR30606">
    <property type="entry name" value="LIPID A BIOSYNTHESIS LAUROYL ACYLTRANSFERASE"/>
    <property type="match status" value="1"/>
</dbReference>
<dbReference type="EC" id="2.3.1.-" evidence="7"/>
<keyword evidence="4 7" id="KW-0808">Transferase</keyword>
<proteinExistence type="predicted"/>
<gene>
    <name evidence="7" type="ORF">MNBD_GAMMA02-443</name>
</gene>
<evidence type="ECO:0000256" key="6">
    <source>
        <dbReference type="ARBA" id="ARBA00023315"/>
    </source>
</evidence>
<organism evidence="7">
    <name type="scientific">hydrothermal vent metagenome</name>
    <dbReference type="NCBI Taxonomy" id="652676"/>
    <lineage>
        <taxon>unclassified sequences</taxon>
        <taxon>metagenomes</taxon>
        <taxon>ecological metagenomes</taxon>
    </lineage>
</organism>
<accession>A0A3B0W4S7</accession>
<dbReference type="GO" id="GO:0016746">
    <property type="term" value="F:acyltransferase activity"/>
    <property type="evidence" value="ECO:0007669"/>
    <property type="project" value="UniProtKB-KW"/>
</dbReference>
<evidence type="ECO:0000256" key="4">
    <source>
        <dbReference type="ARBA" id="ARBA00022679"/>
    </source>
</evidence>
<keyword evidence="3" id="KW-0997">Cell inner membrane</keyword>
<dbReference type="GO" id="GO:1901137">
    <property type="term" value="P:carbohydrate derivative biosynthetic process"/>
    <property type="evidence" value="ECO:0007669"/>
    <property type="project" value="UniProtKB-ARBA"/>
</dbReference>
<evidence type="ECO:0000313" key="7">
    <source>
        <dbReference type="EMBL" id="VAW47450.1"/>
    </source>
</evidence>
<dbReference type="PANTHER" id="PTHR30606:SF9">
    <property type="entry name" value="LIPID A BIOSYNTHESIS LAUROYLTRANSFERASE"/>
    <property type="match status" value="1"/>
</dbReference>
<evidence type="ECO:0000256" key="5">
    <source>
        <dbReference type="ARBA" id="ARBA00023136"/>
    </source>
</evidence>